<accession>A0A179G3N1</accession>
<feature type="coiled-coil region" evidence="4">
    <location>
        <begin position="1003"/>
        <end position="1030"/>
    </location>
</feature>
<dbReference type="PANTHER" id="PTHR24198">
    <property type="entry name" value="ANKYRIN REPEAT AND PROTEIN KINASE DOMAIN-CONTAINING PROTEIN"/>
    <property type="match status" value="1"/>
</dbReference>
<feature type="compositionally biased region" description="Basic and acidic residues" evidence="5">
    <location>
        <begin position="608"/>
        <end position="621"/>
    </location>
</feature>
<dbReference type="InterPro" id="IPR036770">
    <property type="entry name" value="Ankyrin_rpt-contain_sf"/>
</dbReference>
<feature type="repeat" description="ANK" evidence="3">
    <location>
        <begin position="712"/>
        <end position="738"/>
    </location>
</feature>
<evidence type="ECO:0000256" key="4">
    <source>
        <dbReference type="SAM" id="Coils"/>
    </source>
</evidence>
<keyword evidence="2 3" id="KW-0040">ANK repeat</keyword>
<feature type="repeat" description="ANK" evidence="3">
    <location>
        <begin position="566"/>
        <end position="598"/>
    </location>
</feature>
<feature type="repeat" description="ANK" evidence="3">
    <location>
        <begin position="1483"/>
        <end position="1515"/>
    </location>
</feature>
<dbReference type="PROSITE" id="PS50297">
    <property type="entry name" value="ANK_REP_REGION"/>
    <property type="match status" value="5"/>
</dbReference>
<feature type="region of interest" description="Disordered" evidence="5">
    <location>
        <begin position="1179"/>
        <end position="1210"/>
    </location>
</feature>
<dbReference type="EMBL" id="LSBJ02000001">
    <property type="protein sequence ID" value="OAQ72474.1"/>
    <property type="molecule type" value="Genomic_DNA"/>
</dbReference>
<dbReference type="Pfam" id="PF12796">
    <property type="entry name" value="Ank_2"/>
    <property type="match status" value="2"/>
</dbReference>
<feature type="region of interest" description="Disordered" evidence="5">
    <location>
        <begin position="593"/>
        <end position="664"/>
    </location>
</feature>
<evidence type="ECO:0000313" key="7">
    <source>
        <dbReference type="Proteomes" id="UP000078397"/>
    </source>
</evidence>
<feature type="repeat" description="ANK" evidence="3">
    <location>
        <begin position="896"/>
        <end position="928"/>
    </location>
</feature>
<dbReference type="PROSITE" id="PS50088">
    <property type="entry name" value="ANK_REPEAT"/>
    <property type="match status" value="5"/>
</dbReference>
<feature type="compositionally biased region" description="Basic and acidic residues" evidence="5">
    <location>
        <begin position="1806"/>
        <end position="1833"/>
    </location>
</feature>
<dbReference type="InterPro" id="IPR002110">
    <property type="entry name" value="Ankyrin_rpt"/>
</dbReference>
<gene>
    <name evidence="6" type="ORF">VFPPC_00441</name>
</gene>
<dbReference type="SMART" id="SM00248">
    <property type="entry name" value="ANK"/>
    <property type="match status" value="12"/>
</dbReference>
<dbReference type="STRING" id="1380566.A0A179G3N1"/>
<feature type="compositionally biased region" description="Acidic residues" evidence="5">
    <location>
        <begin position="1188"/>
        <end position="1208"/>
    </location>
</feature>
<dbReference type="Pfam" id="PF00023">
    <property type="entry name" value="Ank"/>
    <property type="match status" value="1"/>
</dbReference>
<dbReference type="PANTHER" id="PTHR24198:SF165">
    <property type="entry name" value="ANKYRIN REPEAT-CONTAINING PROTEIN-RELATED"/>
    <property type="match status" value="1"/>
</dbReference>
<dbReference type="Gene3D" id="1.25.40.20">
    <property type="entry name" value="Ankyrin repeat-containing domain"/>
    <property type="match status" value="3"/>
</dbReference>
<evidence type="ECO:0000256" key="3">
    <source>
        <dbReference type="PROSITE-ProRule" id="PRU00023"/>
    </source>
</evidence>
<keyword evidence="4" id="KW-0175">Coiled coil</keyword>
<evidence type="ECO:0000256" key="5">
    <source>
        <dbReference type="SAM" id="MobiDB-lite"/>
    </source>
</evidence>
<dbReference type="OrthoDB" id="539213at2759"/>
<dbReference type="PRINTS" id="PR01415">
    <property type="entry name" value="ANKYRIN"/>
</dbReference>
<evidence type="ECO:0000256" key="2">
    <source>
        <dbReference type="ARBA" id="ARBA00023043"/>
    </source>
</evidence>
<keyword evidence="7" id="KW-1185">Reference proteome</keyword>
<dbReference type="RefSeq" id="XP_018148557.1">
    <property type="nucleotide sequence ID" value="XM_018280457.1"/>
</dbReference>
<keyword evidence="1" id="KW-0677">Repeat</keyword>
<sequence length="1857" mass="209676">MAASDLPQLPATHVDLARYIAEHPDKPMVDIMDPYRKYEARLREVYAQDRQNPILNDPYLNVVPLFTEDTAKITTRARDLSAESEEEKSRYIMPLPEDKRRPHGSPATVADLTEFQNNFNVFSESSLVEIDWNNVVAAGSSVVNCLLPVPKEFNVSKRKLREYYHEKFCPASDVDLFLYGLTHDQAIEKIKQIERAVKDALLNEVTVVRTKYAITIASQYPVRHIQIVLRVYKSVSEILTGFDIDAAGGAYTGKQVYVTPRALGSFITQINHIDLSRRSPSYENRLSKYSHRNFEVYWPDLDRTRVDPTIFERSFQRTLGLARLLVLERLPTNYARETYLNKRRTERGRPTRYRTFMPMRGNIKDSHEDEVADWLSEEDVSNYHTFTVPYGEKFNAKRIEKLCYTRDLLLNAEWNQPKEREVYLHRHPAFFGRVQDVIEDCCGSCPKPVTPEEIEVAEKEAEIYISGKVSFLIDDPGRQQIGSFNPLTEQDWTDMAYVGNTARLCQSIVDGDVDDVLNWLSQEEADPNKRDYTGRTPLHLAVMTSTPEVVKCLVDHGARLTARLADGKTALHLAAARGNTEMIKILMEKSIENEEVEEEKQARRRKAALGDKMDGIKKSDDTASQASASKEEPEQDENDDDDDDEMKDCSEAESDGELVDGEKTELDVQSLATGSFVNVSKKKDGEATGDLVPEESEDEPDYYQIDVLAWDTPCSPLHIAIVEGHEESVKLLCDYGADSILPVKFLKNNDFDAAAILTLTLALSLPKDQAISMARLLLKLGATSSQADARGCTVFYRYIEHGDTELVEALLENDKMGVKTAINHLVFGGYSWNPQTTSPLHGALQHGDPILILKLLNAGALPEVDFDTWLKAAKIAPDVSGNLGDLERSKQSYKKSYESPLCTAIRHGNTEGAMRLLENGADINAMTHDTNIAFTDDWRWRYTKGTSVLDLVRDMIEILSEYEGEESTVTKPEIQPGLDAYLEKLEPGTYRHWLVSRDVRQKKKNFDISMECYERRLKELESVRGAAEKLEAVQDTLNGFKSLEKFMVTKGARTFAELHPKIECEKRKNSSSEDEEESKNNDYKYDIVFRTDKDMTDPRHKGYIELMEAAWAGNVDRIKELTLQAWGAENDQAPLKAAITDNVSNSPFSIAFLRGHYDVARAILEVVKAQWSPADKDEVRYKMKQEQPVDEDEYYSEEDESGESDSDPDIVSQVVDKNFTIDNIGQVSMQVKSHSTPVQHLCENVSTFTVKDGKPSETKWCNRTLFQHVMENDDVVGLKALLDMAQHFSEEKAPSDDEEASSRFTFPEGDFRWAVEHGKVQMLSLVIKRTGAGVPLDHLVKKSGVEVKEKPRFYQGLTVYGKKRKDWANAGRGVVSRTSGMKTPPLLHAALEGSLEGVEFFLSDKPHRLYAEFGKSKAAREDSRFKHLKDSPGGFDRAISKWLGADNDLVIHCAVLGKSKESAELVEYLVTNCPEYLEKKTSEGETPLMVACRLGRTDFVKILIDGGVDQSTRNLKGENILHACLSKLPKASQLKPMLDLFDAELRSYLFQQRKNITENGTTPLHTWICQASGLPANGESEPPSHNYYHLYGRYASRGAYTDEKDVADMLKLLLEYSKGEELDMLNGAGETCLHTATKQDMLSLVKILLEFNPRQLYRENAVGRTPAELAHDGLIAHVLAWPERPEMNRNERISKIVNKSTETYGDEAVFKQKVADQLKTSIADLGLSGDYSAKDLALILPAMGIGEGKLQKNLSKGQLRQVAWDLMVTTMKKYAGKRRLVSLNEANDVARRLGEKHTGSRYFSVESRKHEDDEVTSDDGKEDEKSDFATRELESRLSSAWRKVKETEDSDEDSDDE</sequence>
<reference evidence="6 7" key="1">
    <citation type="journal article" date="2016" name="PLoS Pathog.">
        <title>Biosynthesis of antibiotic leucinostatins in bio-control fungus Purpureocillium lilacinum and their inhibition on phytophthora revealed by genome mining.</title>
        <authorList>
            <person name="Wang G."/>
            <person name="Liu Z."/>
            <person name="Lin R."/>
            <person name="Li E."/>
            <person name="Mao Z."/>
            <person name="Ling J."/>
            <person name="Yang Y."/>
            <person name="Yin W.B."/>
            <person name="Xie B."/>
        </authorList>
    </citation>
    <scope>NUCLEOTIDE SEQUENCE [LARGE SCALE GENOMIC DNA]</scope>
    <source>
        <strain evidence="6">170</strain>
    </source>
</reference>
<dbReference type="Proteomes" id="UP000078397">
    <property type="component" value="Unassembled WGS sequence"/>
</dbReference>
<feature type="compositionally biased region" description="Acidic residues" evidence="5">
    <location>
        <begin position="633"/>
        <end position="659"/>
    </location>
</feature>
<proteinExistence type="predicted"/>
<dbReference type="GeneID" id="28844451"/>
<dbReference type="SUPFAM" id="SSF48403">
    <property type="entry name" value="Ankyrin repeat"/>
    <property type="match status" value="3"/>
</dbReference>
<dbReference type="KEGG" id="pchm:VFPPC_00441"/>
<evidence type="ECO:0000256" key="1">
    <source>
        <dbReference type="ARBA" id="ARBA00022737"/>
    </source>
</evidence>
<organism evidence="6 7">
    <name type="scientific">Pochonia chlamydosporia 170</name>
    <dbReference type="NCBI Taxonomy" id="1380566"/>
    <lineage>
        <taxon>Eukaryota</taxon>
        <taxon>Fungi</taxon>
        <taxon>Dikarya</taxon>
        <taxon>Ascomycota</taxon>
        <taxon>Pezizomycotina</taxon>
        <taxon>Sordariomycetes</taxon>
        <taxon>Hypocreomycetidae</taxon>
        <taxon>Hypocreales</taxon>
        <taxon>Clavicipitaceae</taxon>
        <taxon>Pochonia</taxon>
    </lineage>
</organism>
<feature type="repeat" description="ANK" evidence="3">
    <location>
        <begin position="533"/>
        <end position="565"/>
    </location>
</feature>
<protein>
    <submittedName>
        <fullName evidence="6">Ankyrin repeat protein</fullName>
    </submittedName>
</protein>
<evidence type="ECO:0000313" key="6">
    <source>
        <dbReference type="EMBL" id="OAQ72474.1"/>
    </source>
</evidence>
<name>A0A179G3N1_METCM</name>
<comment type="caution">
    <text evidence="6">The sequence shown here is derived from an EMBL/GenBank/DDBJ whole genome shotgun (WGS) entry which is preliminary data.</text>
</comment>
<feature type="region of interest" description="Disordered" evidence="5">
    <location>
        <begin position="1801"/>
        <end position="1833"/>
    </location>
</feature>